<dbReference type="PROSITE" id="PS50097">
    <property type="entry name" value="BTB"/>
    <property type="match status" value="1"/>
</dbReference>
<comment type="subcellular location">
    <subcellularLocation>
        <location evidence="1">Cytoplasm</location>
    </subcellularLocation>
</comment>
<dbReference type="PANTHER" id="PTHR45774:SF3">
    <property type="entry name" value="BTB (POZ) DOMAIN-CONTAINING 2B-RELATED"/>
    <property type="match status" value="1"/>
</dbReference>
<dbReference type="SUPFAM" id="SSF54695">
    <property type="entry name" value="POZ domain"/>
    <property type="match status" value="1"/>
</dbReference>
<protein>
    <recommendedName>
        <fullName evidence="3">BTB domain-containing protein</fullName>
    </recommendedName>
</protein>
<organism evidence="4 5">
    <name type="scientific">Sinanodonta woodiana</name>
    <name type="common">Chinese pond mussel</name>
    <name type="synonym">Anodonta woodiana</name>
    <dbReference type="NCBI Taxonomy" id="1069815"/>
    <lineage>
        <taxon>Eukaryota</taxon>
        <taxon>Metazoa</taxon>
        <taxon>Spiralia</taxon>
        <taxon>Lophotrochozoa</taxon>
        <taxon>Mollusca</taxon>
        <taxon>Bivalvia</taxon>
        <taxon>Autobranchia</taxon>
        <taxon>Heteroconchia</taxon>
        <taxon>Palaeoheterodonta</taxon>
        <taxon>Unionida</taxon>
        <taxon>Unionoidea</taxon>
        <taxon>Unionidae</taxon>
        <taxon>Unioninae</taxon>
        <taxon>Sinanodonta</taxon>
    </lineage>
</organism>
<dbReference type="InterPro" id="IPR012983">
    <property type="entry name" value="PHR"/>
</dbReference>
<evidence type="ECO:0000256" key="1">
    <source>
        <dbReference type="ARBA" id="ARBA00004496"/>
    </source>
</evidence>
<accession>A0ABD3VB68</accession>
<sequence>MFENHVACDVTFFLGKQRQEVTAHKYVLISRSSVFYAMLCGLLQETGPINIPDIEPDVFKQLLRFLYFEAFKPDGDSILALLYAAKKYAVESLVNKCVSWLKEGISVDNVCSILQQAHTFDQKDLRSKCLEFILNNGSLVLKHSSFRNLSSACVEMVVSQDELCAEEDEVYEAMKDWAETECTRINIQSSAENMRQVLGERKNLIRFSIMDAKYFANKVASDNILTADEKVTMFRHFLSSENAEHLQSARKPKFQEMQRVIRFSTNGPASSTGLSLHAIEFRCSKEVLLHGVILYGAMKSKCNSCGIAMLKQYYCNSCGSVSESKSSCPRCGGLTLYYYCNYCGGTRQSENFCNNCRRSGQCCFNCRRWQECLVPNEVMPYTVIQLLNESKRILISMKCQGTTADSELLEVMFDDPIVLKKNWYTITVVMLISSTTGSGVNGEKVLSLADEQLIEFRDSSLSATDTNVSSGQIPGLLLSRRQ</sequence>
<keyword evidence="5" id="KW-1185">Reference proteome</keyword>
<comment type="caution">
    <text evidence="4">The sequence shown here is derived from an EMBL/GenBank/DDBJ whole genome shotgun (WGS) entry which is preliminary data.</text>
</comment>
<evidence type="ECO:0000259" key="3">
    <source>
        <dbReference type="PROSITE" id="PS50097"/>
    </source>
</evidence>
<name>A0ABD3VB68_SINWO</name>
<evidence type="ECO:0000313" key="4">
    <source>
        <dbReference type="EMBL" id="KAL3858829.1"/>
    </source>
</evidence>
<dbReference type="Pfam" id="PF07707">
    <property type="entry name" value="BACK"/>
    <property type="match status" value="1"/>
</dbReference>
<dbReference type="Gene3D" id="1.25.40.420">
    <property type="match status" value="1"/>
</dbReference>
<dbReference type="GO" id="GO:0005737">
    <property type="term" value="C:cytoplasm"/>
    <property type="evidence" value="ECO:0007669"/>
    <property type="project" value="UniProtKB-SubCell"/>
</dbReference>
<dbReference type="InterPro" id="IPR011705">
    <property type="entry name" value="BACK"/>
</dbReference>
<evidence type="ECO:0000313" key="5">
    <source>
        <dbReference type="Proteomes" id="UP001634394"/>
    </source>
</evidence>
<dbReference type="InterPro" id="IPR000210">
    <property type="entry name" value="BTB/POZ_dom"/>
</dbReference>
<dbReference type="Pfam" id="PF00651">
    <property type="entry name" value="BTB"/>
    <property type="match status" value="1"/>
</dbReference>
<keyword evidence="2" id="KW-0963">Cytoplasm</keyword>
<dbReference type="InterPro" id="IPR038648">
    <property type="entry name" value="PHR_sf"/>
</dbReference>
<dbReference type="InterPro" id="IPR011333">
    <property type="entry name" value="SKP1/BTB/POZ_sf"/>
</dbReference>
<proteinExistence type="predicted"/>
<dbReference type="EMBL" id="JBJQND010000012">
    <property type="protein sequence ID" value="KAL3858829.1"/>
    <property type="molecule type" value="Genomic_DNA"/>
</dbReference>
<gene>
    <name evidence="4" type="ORF">ACJMK2_009081</name>
</gene>
<dbReference type="Pfam" id="PF08005">
    <property type="entry name" value="PHR"/>
    <property type="match status" value="1"/>
</dbReference>
<dbReference type="SMART" id="SM00225">
    <property type="entry name" value="BTB"/>
    <property type="match status" value="1"/>
</dbReference>
<dbReference type="Gene3D" id="3.30.710.10">
    <property type="entry name" value="Potassium Channel Kv1.1, Chain A"/>
    <property type="match status" value="1"/>
</dbReference>
<dbReference type="Proteomes" id="UP001634394">
    <property type="component" value="Unassembled WGS sequence"/>
</dbReference>
<dbReference type="Gene3D" id="2.60.120.820">
    <property type="entry name" value="PHR domain"/>
    <property type="match status" value="1"/>
</dbReference>
<reference evidence="4 5" key="1">
    <citation type="submission" date="2024-11" db="EMBL/GenBank/DDBJ databases">
        <title>Chromosome-level genome assembly of the freshwater bivalve Anodonta woodiana.</title>
        <authorList>
            <person name="Chen X."/>
        </authorList>
    </citation>
    <scope>NUCLEOTIDE SEQUENCE [LARGE SCALE GENOMIC DNA]</scope>
    <source>
        <strain evidence="4">MN2024</strain>
        <tissue evidence="4">Gills</tissue>
    </source>
</reference>
<dbReference type="PANTHER" id="PTHR45774">
    <property type="entry name" value="BTB/POZ DOMAIN-CONTAINING"/>
    <property type="match status" value="1"/>
</dbReference>
<evidence type="ECO:0000256" key="2">
    <source>
        <dbReference type="ARBA" id="ARBA00022490"/>
    </source>
</evidence>
<dbReference type="AlphaFoldDB" id="A0ABD3VB68"/>
<dbReference type="SMART" id="SM00875">
    <property type="entry name" value="BACK"/>
    <property type="match status" value="1"/>
</dbReference>
<feature type="domain" description="BTB" evidence="3">
    <location>
        <begin position="8"/>
        <end position="67"/>
    </location>
</feature>